<proteinExistence type="predicted"/>
<dbReference type="PANTHER" id="PTHR43395:SF8">
    <property type="entry name" value="HISTIDINE KINASE"/>
    <property type="match status" value="1"/>
</dbReference>
<sequence>MNEINPPFDENELTNEDQAILNAFDAIDSWPAYNGAASTSADENSNQDQTQADDELDEDAEMLMVFLEEAGEDINKMQVALRQMAQASALSPVRFTVFQRAGHKLRGTAGAVGYIMISIIAEHIETIAEQVLQQIIEPTIGQQALTQAVAALEHCHSYLLEEGQEPDDPNLLTALESTYHQLGINMAADITSDTANQSRFTIPLEDPTVDQSEAINASTDTDTSHHESSAANRSAPLLMRIETHRFESLRNHSEQLIELHATLESAQREVKTALQAQQAAQSRLHQLEQSLSTALLTRQTRQLGQDHTSSSLIARILNNAQQDTSHFHKHRKRPQLHLQPDENGWDELDLEQYSEQDLLLHSLREAISQMAICAARVNAAYTALQLVQQEYMARVSVVRSDTQMLRLAPLSTLIPTLQKVISSSALAQQYKLEFSATGDALEIDQEILAALATPLQQMLSMCISDTSVIQAEQEEVYHIWFRAHSYGNDVTIEIGFSMPVLGGTLEILQKPLQALNGNITFQRNSLGGVSFHLSIPRSQGTVLCLLIRNEEQQFIVPITQLQRVSSLSQEHLDYIYRLKDLLGFPNLSTTETTNQAIQPVLILQSGTHKTTGILVDEILSERELMLKNLPAYLQRPGIIEGGIDGHGNVLLMLDLYELIRNYKQQTVIPNPSTDEDIARQQRLNNYAPKILVADDSAYLRQAVLQTLQRDRYEVIEARDGMEAIEQLLENTPDIFLLDIEMPNLNGYDVLNMIREYPELAHVKTVMLTSRTSDKHRQRARELGAQAYLVKPCAQDTLLTTIQDLLKAEVRK</sequence>
<feature type="domain" description="Response regulatory" evidence="10">
    <location>
        <begin position="689"/>
        <end position="805"/>
    </location>
</feature>
<evidence type="ECO:0000256" key="4">
    <source>
        <dbReference type="ARBA" id="ARBA00022679"/>
    </source>
</evidence>
<evidence type="ECO:0000256" key="3">
    <source>
        <dbReference type="ARBA" id="ARBA00022553"/>
    </source>
</evidence>
<reference evidence="13" key="1">
    <citation type="submission" date="2018-12" db="EMBL/GenBank/DDBJ databases">
        <title>Tengunoibacter tsumagoiensis gen. nov., sp. nov., Dictyobacter kobayashii sp. nov., D. alpinus sp. nov., and D. joshuensis sp. nov. and description of Dictyobacteraceae fam. nov. within the order Ktedonobacterales isolated from Tengu-no-mugimeshi.</title>
        <authorList>
            <person name="Wang C.M."/>
            <person name="Zheng Y."/>
            <person name="Sakai Y."/>
            <person name="Toyoda A."/>
            <person name="Minakuchi Y."/>
            <person name="Abe K."/>
            <person name="Yokota A."/>
            <person name="Yabe S."/>
        </authorList>
    </citation>
    <scope>NUCLEOTIDE SEQUENCE [LARGE SCALE GENOMIC DNA]</scope>
    <source>
        <strain evidence="13">Uno16</strain>
    </source>
</reference>
<feature type="region of interest" description="Disordered" evidence="9">
    <location>
        <begin position="34"/>
        <end position="54"/>
    </location>
</feature>
<dbReference type="InterPro" id="IPR051315">
    <property type="entry name" value="Bact_Chemotaxis_CheA"/>
</dbReference>
<evidence type="ECO:0000256" key="8">
    <source>
        <dbReference type="SAM" id="Coils"/>
    </source>
</evidence>
<keyword evidence="13" id="KW-1185">Reference proteome</keyword>
<dbReference type="InterPro" id="IPR002545">
    <property type="entry name" value="CheW-lke_dom"/>
</dbReference>
<dbReference type="AlphaFoldDB" id="A0A402B5L7"/>
<keyword evidence="4" id="KW-0808">Transferase</keyword>
<name>A0A402B5L7_9CHLR</name>
<feature type="domain" description="HPt" evidence="11">
    <location>
        <begin position="55"/>
        <end position="162"/>
    </location>
</feature>
<dbReference type="GO" id="GO:0000160">
    <property type="term" value="P:phosphorelay signal transduction system"/>
    <property type="evidence" value="ECO:0007669"/>
    <property type="project" value="InterPro"/>
</dbReference>
<dbReference type="Pfam" id="PF01627">
    <property type="entry name" value="Hpt"/>
    <property type="match status" value="1"/>
</dbReference>
<keyword evidence="5" id="KW-0418">Kinase</keyword>
<evidence type="ECO:0000259" key="11">
    <source>
        <dbReference type="PROSITE" id="PS50894"/>
    </source>
</evidence>
<gene>
    <name evidence="12" type="ORF">KDA_21130</name>
</gene>
<organism evidence="12 13">
    <name type="scientific">Dictyobacter alpinus</name>
    <dbReference type="NCBI Taxonomy" id="2014873"/>
    <lineage>
        <taxon>Bacteria</taxon>
        <taxon>Bacillati</taxon>
        <taxon>Chloroflexota</taxon>
        <taxon>Ktedonobacteria</taxon>
        <taxon>Ktedonobacterales</taxon>
        <taxon>Dictyobacteraceae</taxon>
        <taxon>Dictyobacter</taxon>
    </lineage>
</organism>
<dbReference type="Gene3D" id="2.30.30.40">
    <property type="entry name" value="SH3 Domains"/>
    <property type="match status" value="1"/>
</dbReference>
<keyword evidence="8" id="KW-0175">Coiled coil</keyword>
<dbReference type="Proteomes" id="UP000287171">
    <property type="component" value="Unassembled WGS sequence"/>
</dbReference>
<accession>A0A402B5L7</accession>
<comment type="catalytic activity">
    <reaction evidence="1">
        <text>ATP + protein L-histidine = ADP + protein N-phospho-L-histidine.</text>
        <dbReference type="EC" id="2.7.13.3"/>
    </reaction>
</comment>
<dbReference type="OrthoDB" id="9803176at2"/>
<feature type="compositionally biased region" description="Polar residues" evidence="9">
    <location>
        <begin position="36"/>
        <end position="50"/>
    </location>
</feature>
<dbReference type="PANTHER" id="PTHR43395">
    <property type="entry name" value="SENSOR HISTIDINE KINASE CHEA"/>
    <property type="match status" value="1"/>
</dbReference>
<evidence type="ECO:0000256" key="5">
    <source>
        <dbReference type="ARBA" id="ARBA00022777"/>
    </source>
</evidence>
<dbReference type="InterPro" id="IPR008207">
    <property type="entry name" value="Sig_transdc_His_kin_Hpt_dom"/>
</dbReference>
<dbReference type="InterPro" id="IPR001789">
    <property type="entry name" value="Sig_transdc_resp-reg_receiver"/>
</dbReference>
<feature type="modified residue" description="Phosphohistidine" evidence="6">
    <location>
        <position position="103"/>
    </location>
</feature>
<evidence type="ECO:0000256" key="7">
    <source>
        <dbReference type="PROSITE-ProRule" id="PRU00169"/>
    </source>
</evidence>
<protein>
    <recommendedName>
        <fullName evidence="2">histidine kinase</fullName>
        <ecNumber evidence="2">2.7.13.3</ecNumber>
    </recommendedName>
</protein>
<dbReference type="InterPro" id="IPR011006">
    <property type="entry name" value="CheY-like_superfamily"/>
</dbReference>
<dbReference type="SUPFAM" id="SSF52172">
    <property type="entry name" value="CheY-like"/>
    <property type="match status" value="1"/>
</dbReference>
<dbReference type="PROSITE" id="PS50894">
    <property type="entry name" value="HPT"/>
    <property type="match status" value="1"/>
</dbReference>
<dbReference type="InterPro" id="IPR036641">
    <property type="entry name" value="HPT_dom_sf"/>
</dbReference>
<dbReference type="Gene3D" id="3.40.50.2300">
    <property type="match status" value="1"/>
</dbReference>
<dbReference type="GO" id="GO:0004673">
    <property type="term" value="F:protein histidine kinase activity"/>
    <property type="evidence" value="ECO:0007669"/>
    <property type="project" value="UniProtKB-EC"/>
</dbReference>
<dbReference type="Pfam" id="PF00072">
    <property type="entry name" value="Response_reg"/>
    <property type="match status" value="1"/>
</dbReference>
<dbReference type="EC" id="2.7.13.3" evidence="2"/>
<dbReference type="Gene3D" id="1.20.120.160">
    <property type="entry name" value="HPT domain"/>
    <property type="match status" value="1"/>
</dbReference>
<feature type="modified residue" description="4-aspartylphosphate" evidence="7">
    <location>
        <position position="738"/>
    </location>
</feature>
<evidence type="ECO:0000313" key="12">
    <source>
        <dbReference type="EMBL" id="GCE26629.1"/>
    </source>
</evidence>
<evidence type="ECO:0000313" key="13">
    <source>
        <dbReference type="Proteomes" id="UP000287171"/>
    </source>
</evidence>
<dbReference type="EMBL" id="BIFT01000001">
    <property type="protein sequence ID" value="GCE26629.1"/>
    <property type="molecule type" value="Genomic_DNA"/>
</dbReference>
<dbReference type="PROSITE" id="PS50110">
    <property type="entry name" value="RESPONSE_REGULATORY"/>
    <property type="match status" value="1"/>
</dbReference>
<evidence type="ECO:0000256" key="6">
    <source>
        <dbReference type="PROSITE-ProRule" id="PRU00110"/>
    </source>
</evidence>
<evidence type="ECO:0000259" key="10">
    <source>
        <dbReference type="PROSITE" id="PS50110"/>
    </source>
</evidence>
<dbReference type="RefSeq" id="WP_126627057.1">
    <property type="nucleotide sequence ID" value="NZ_BIFT01000001.1"/>
</dbReference>
<keyword evidence="3 7" id="KW-0597">Phosphoprotein</keyword>
<evidence type="ECO:0000256" key="9">
    <source>
        <dbReference type="SAM" id="MobiDB-lite"/>
    </source>
</evidence>
<dbReference type="SUPFAM" id="SSF50341">
    <property type="entry name" value="CheW-like"/>
    <property type="match status" value="1"/>
</dbReference>
<dbReference type="InterPro" id="IPR036061">
    <property type="entry name" value="CheW-like_dom_sf"/>
</dbReference>
<dbReference type="SUPFAM" id="SSF47226">
    <property type="entry name" value="Histidine-containing phosphotransfer domain, HPT domain"/>
    <property type="match status" value="1"/>
</dbReference>
<evidence type="ECO:0000256" key="1">
    <source>
        <dbReference type="ARBA" id="ARBA00000085"/>
    </source>
</evidence>
<dbReference type="SMART" id="SM00448">
    <property type="entry name" value="REC"/>
    <property type="match status" value="1"/>
</dbReference>
<feature type="coiled-coil region" evidence="8">
    <location>
        <begin position="249"/>
        <end position="290"/>
    </location>
</feature>
<comment type="caution">
    <text evidence="12">The sequence shown here is derived from an EMBL/GenBank/DDBJ whole genome shotgun (WGS) entry which is preliminary data.</text>
</comment>
<evidence type="ECO:0000256" key="2">
    <source>
        <dbReference type="ARBA" id="ARBA00012438"/>
    </source>
</evidence>
<dbReference type="Pfam" id="PF01584">
    <property type="entry name" value="CheW"/>
    <property type="match status" value="1"/>
</dbReference>
<dbReference type="GO" id="GO:0006935">
    <property type="term" value="P:chemotaxis"/>
    <property type="evidence" value="ECO:0007669"/>
    <property type="project" value="InterPro"/>
</dbReference>